<dbReference type="EMBL" id="JAMZEJ010000001">
    <property type="protein sequence ID" value="MCQ8239542.1"/>
    <property type="molecule type" value="Genomic_DNA"/>
</dbReference>
<dbReference type="PANTHER" id="PTHR43179">
    <property type="entry name" value="RHAMNOSYLTRANSFERASE WBBL"/>
    <property type="match status" value="1"/>
</dbReference>
<dbReference type="EC" id="2.4.-.-" evidence="2"/>
<reference evidence="2 3" key="1">
    <citation type="submission" date="2022-06" db="EMBL/GenBank/DDBJ databases">
        <title>Rhizosaccharibacter gen. nov. sp. nov. KSS12, endophytic bacteria isolated from sugarcane.</title>
        <authorList>
            <person name="Pitiwittayakul N."/>
        </authorList>
    </citation>
    <scope>NUCLEOTIDE SEQUENCE [LARGE SCALE GENOMIC DNA]</scope>
    <source>
        <strain evidence="2 3">KSS12</strain>
    </source>
</reference>
<dbReference type="InterPro" id="IPR001173">
    <property type="entry name" value="Glyco_trans_2-like"/>
</dbReference>
<dbReference type="CDD" id="cd04186">
    <property type="entry name" value="GT_2_like_c"/>
    <property type="match status" value="1"/>
</dbReference>
<gene>
    <name evidence="2" type="ORF">NFI88_01630</name>
</gene>
<proteinExistence type="predicted"/>
<keyword evidence="2" id="KW-0808">Transferase</keyword>
<protein>
    <submittedName>
        <fullName evidence="2">Glycosyltransferase</fullName>
        <ecNumber evidence="2">2.4.-.-</ecNumber>
    </submittedName>
</protein>
<keyword evidence="2" id="KW-0328">Glycosyltransferase</keyword>
<name>A0ABT1VT70_9PROT</name>
<dbReference type="GO" id="GO:0016757">
    <property type="term" value="F:glycosyltransferase activity"/>
    <property type="evidence" value="ECO:0007669"/>
    <property type="project" value="UniProtKB-KW"/>
</dbReference>
<dbReference type="Proteomes" id="UP001524547">
    <property type="component" value="Unassembled WGS sequence"/>
</dbReference>
<evidence type="ECO:0000313" key="2">
    <source>
        <dbReference type="EMBL" id="MCQ8239542.1"/>
    </source>
</evidence>
<dbReference type="RefSeq" id="WP_422918277.1">
    <property type="nucleotide sequence ID" value="NZ_JAMZEJ010000001.1"/>
</dbReference>
<accession>A0ABT1VT70</accession>
<dbReference type="PANTHER" id="PTHR43179:SF7">
    <property type="entry name" value="RHAMNOSYLTRANSFERASE WBBL"/>
    <property type="match status" value="1"/>
</dbReference>
<dbReference type="SUPFAM" id="SSF53448">
    <property type="entry name" value="Nucleotide-diphospho-sugar transferases"/>
    <property type="match status" value="2"/>
</dbReference>
<organism evidence="2 3">
    <name type="scientific">Rhizosaccharibacter radicis</name>
    <dbReference type="NCBI Taxonomy" id="2782605"/>
    <lineage>
        <taxon>Bacteria</taxon>
        <taxon>Pseudomonadati</taxon>
        <taxon>Pseudomonadota</taxon>
        <taxon>Alphaproteobacteria</taxon>
        <taxon>Acetobacterales</taxon>
        <taxon>Acetobacteraceae</taxon>
        <taxon>Rhizosaccharibacter</taxon>
    </lineage>
</organism>
<keyword evidence="3" id="KW-1185">Reference proteome</keyword>
<comment type="caution">
    <text evidence="2">The sequence shown here is derived from an EMBL/GenBank/DDBJ whole genome shotgun (WGS) entry which is preliminary data.</text>
</comment>
<dbReference type="InterPro" id="IPR029044">
    <property type="entry name" value="Nucleotide-diphossugar_trans"/>
</dbReference>
<dbReference type="Pfam" id="PF00535">
    <property type="entry name" value="Glycos_transf_2"/>
    <property type="match status" value="1"/>
</dbReference>
<evidence type="ECO:0000313" key="3">
    <source>
        <dbReference type="Proteomes" id="UP001524547"/>
    </source>
</evidence>
<evidence type="ECO:0000259" key="1">
    <source>
        <dbReference type="Pfam" id="PF00535"/>
    </source>
</evidence>
<sequence>MVKALATVADIHAHSGLIVRMFRTALARAPEPAALQAFSELLRNGGSAEEVARAVIGSVEFQLLHGKQESCDPDFVTRLFHSGLGRLPEPDAVAHFGQMGSRLAVLMAIATSPEAVEKVDLLEDLFPEGVGPADPLGYKLWVERYDTLEEEDVAAIGQQVDALASVPTISLLMAAKPGRPDLLLETLRSLDDQLYPHWTLHVACPPDLPAAPRRALEEASRRVPGLNLVSLPAGSEAGPADLMQAAFEHARGSFVAFLEPGDRLSRSALYEIALALEATPGLQLLYTDEDSLDEAGERFEPVFKPGWSPDMLLNGDMVGQLAVIRRDRVLEAGGVRGEAGALARFDLLLRVTDGLPADAIRHIPSVLFHRGRQPGQPLPFPRSRNSSVHPDVERTVQRHLRERGSALSVSDTYIAGGVWPRVDYPLPAILPRVSVLIPTCDQPELLEACLEGLLERTDYPDIEILVADNGSRTGEGRQMLRRLKRNPRLRVFEDPEPFNWSRLNNRLAAEATGEVLVLLNDDTEVVGRDWLRELVRQVSRPGVGIAGARLLYPDESLQHGGVVLDDLGATHVLRSAREEEPGYMGQLAMVRDLSAVTGACLAVRRETLDAVGGLDEAFPLACNDIDLCLRARRAGWRVVWTPHAVLQHVDGASRGHDRKVGEIGRAWRDLRRLHDRWGDAMDADPFLNANLEASDHDLLLANPPRRDKPWQRLRDELFPDET</sequence>
<dbReference type="Gene3D" id="3.90.550.10">
    <property type="entry name" value="Spore Coat Polysaccharide Biosynthesis Protein SpsA, Chain A"/>
    <property type="match status" value="2"/>
</dbReference>
<feature type="domain" description="Glycosyltransferase 2-like" evidence="1">
    <location>
        <begin position="434"/>
        <end position="591"/>
    </location>
</feature>